<proteinExistence type="predicted"/>
<dbReference type="AlphaFoldDB" id="A0ABD2CE65"/>
<name>A0ABD2CE65_VESMC</name>
<dbReference type="Proteomes" id="UP001607303">
    <property type="component" value="Unassembled WGS sequence"/>
</dbReference>
<gene>
    <name evidence="1" type="ORF">V1477_008834</name>
</gene>
<reference evidence="1 2" key="1">
    <citation type="journal article" date="2024" name="Ann. Entomol. Soc. Am.">
        <title>Genomic analyses of the southern and eastern yellowjacket wasps (Hymenoptera: Vespidae) reveal evolutionary signatures of social life.</title>
        <authorList>
            <person name="Catto M.A."/>
            <person name="Caine P.B."/>
            <person name="Orr S.E."/>
            <person name="Hunt B.G."/>
            <person name="Goodisman M.A.D."/>
        </authorList>
    </citation>
    <scope>NUCLEOTIDE SEQUENCE [LARGE SCALE GENOMIC DNA]</scope>
    <source>
        <strain evidence="1">232</strain>
        <tissue evidence="1">Head and thorax</tissue>
    </source>
</reference>
<keyword evidence="2" id="KW-1185">Reference proteome</keyword>
<evidence type="ECO:0000313" key="2">
    <source>
        <dbReference type="Proteomes" id="UP001607303"/>
    </source>
</evidence>
<accession>A0ABD2CE65</accession>
<dbReference type="EMBL" id="JAYRBN010000056">
    <property type="protein sequence ID" value="KAL2743345.1"/>
    <property type="molecule type" value="Genomic_DNA"/>
</dbReference>
<organism evidence="1 2">
    <name type="scientific">Vespula maculifrons</name>
    <name type="common">Eastern yellow jacket</name>
    <name type="synonym">Wasp</name>
    <dbReference type="NCBI Taxonomy" id="7453"/>
    <lineage>
        <taxon>Eukaryota</taxon>
        <taxon>Metazoa</taxon>
        <taxon>Ecdysozoa</taxon>
        <taxon>Arthropoda</taxon>
        <taxon>Hexapoda</taxon>
        <taxon>Insecta</taxon>
        <taxon>Pterygota</taxon>
        <taxon>Neoptera</taxon>
        <taxon>Endopterygota</taxon>
        <taxon>Hymenoptera</taxon>
        <taxon>Apocrita</taxon>
        <taxon>Aculeata</taxon>
        <taxon>Vespoidea</taxon>
        <taxon>Vespidae</taxon>
        <taxon>Vespinae</taxon>
        <taxon>Vespula</taxon>
    </lineage>
</organism>
<protein>
    <submittedName>
        <fullName evidence="1">Uncharacterized protein</fullName>
    </submittedName>
</protein>
<comment type="caution">
    <text evidence="1">The sequence shown here is derived from an EMBL/GenBank/DDBJ whole genome shotgun (WGS) entry which is preliminary data.</text>
</comment>
<evidence type="ECO:0000313" key="1">
    <source>
        <dbReference type="EMBL" id="KAL2743345.1"/>
    </source>
</evidence>
<sequence>MLRAGTIVFKKCHPGRARRDDSLTSHDADRGTSFLICHVRAIVPGCSSKNFPATYRDFCFRFETSYPPTVLTLTDVTVVDFEGISFLRYPPPGTATKTSNIALCHNRGMAATAMAIAAKTITGGGV</sequence>